<name>A0A7S1IN75_9EUGL</name>
<dbReference type="GO" id="GO:0016887">
    <property type="term" value="F:ATP hydrolysis activity"/>
    <property type="evidence" value="ECO:0007669"/>
    <property type="project" value="InterPro"/>
</dbReference>
<feature type="domain" description="Spastin/Vps4 C-terminal" evidence="4">
    <location>
        <begin position="164"/>
        <end position="225"/>
    </location>
</feature>
<feature type="domain" description="AAA ATPase AAA+ lid" evidence="5">
    <location>
        <begin position="106"/>
        <end position="140"/>
    </location>
</feature>
<evidence type="ECO:0000313" key="6">
    <source>
        <dbReference type="EMBL" id="CAD9017876.1"/>
    </source>
</evidence>
<dbReference type="InterPro" id="IPR050304">
    <property type="entry name" value="MT-severing_AAA_ATPase"/>
</dbReference>
<dbReference type="GO" id="GO:0016197">
    <property type="term" value="P:endosomal transport"/>
    <property type="evidence" value="ECO:0007669"/>
    <property type="project" value="TreeGrafter"/>
</dbReference>
<dbReference type="GO" id="GO:0005524">
    <property type="term" value="F:ATP binding"/>
    <property type="evidence" value="ECO:0007669"/>
    <property type="project" value="UniProtKB-KW"/>
</dbReference>
<dbReference type="SUPFAM" id="SSF52540">
    <property type="entry name" value="P-loop containing nucleoside triphosphate hydrolases"/>
    <property type="match status" value="1"/>
</dbReference>
<dbReference type="Gene3D" id="3.40.50.300">
    <property type="entry name" value="P-loop containing nucleotide triphosphate hydrolases"/>
    <property type="match status" value="1"/>
</dbReference>
<reference evidence="6" key="1">
    <citation type="submission" date="2021-01" db="EMBL/GenBank/DDBJ databases">
        <authorList>
            <person name="Corre E."/>
            <person name="Pelletier E."/>
            <person name="Niang G."/>
            <person name="Scheremetjew M."/>
            <person name="Finn R."/>
            <person name="Kale V."/>
            <person name="Holt S."/>
            <person name="Cochrane G."/>
            <person name="Meng A."/>
            <person name="Brown T."/>
            <person name="Cohen L."/>
        </authorList>
    </citation>
    <scope>NUCLEOTIDE SEQUENCE</scope>
    <source>
        <strain evidence="6">NIES-381</strain>
    </source>
</reference>
<evidence type="ECO:0000259" key="5">
    <source>
        <dbReference type="Pfam" id="PF17862"/>
    </source>
</evidence>
<dbReference type="GO" id="GO:0007033">
    <property type="term" value="P:vacuole organization"/>
    <property type="evidence" value="ECO:0007669"/>
    <property type="project" value="TreeGrafter"/>
</dbReference>
<dbReference type="Pfam" id="PF09336">
    <property type="entry name" value="Vps4_C"/>
    <property type="match status" value="1"/>
</dbReference>
<dbReference type="Pfam" id="PF17862">
    <property type="entry name" value="AAA_lid_3"/>
    <property type="match status" value="1"/>
</dbReference>
<evidence type="ECO:0000259" key="3">
    <source>
        <dbReference type="Pfam" id="PF00004"/>
    </source>
</evidence>
<organism evidence="6">
    <name type="scientific">Eutreptiella gymnastica</name>
    <dbReference type="NCBI Taxonomy" id="73025"/>
    <lineage>
        <taxon>Eukaryota</taxon>
        <taxon>Discoba</taxon>
        <taxon>Euglenozoa</taxon>
        <taxon>Euglenida</taxon>
        <taxon>Spirocuta</taxon>
        <taxon>Euglenophyceae</taxon>
        <taxon>Eutreptiales</taxon>
        <taxon>Eutreptiaceae</taxon>
        <taxon>Eutreptiella</taxon>
    </lineage>
</organism>
<feature type="domain" description="ATPase AAA-type core" evidence="3">
    <location>
        <begin position="1"/>
        <end position="83"/>
    </location>
</feature>
<dbReference type="Gene3D" id="1.10.8.60">
    <property type="match status" value="1"/>
</dbReference>
<dbReference type="InterPro" id="IPR003959">
    <property type="entry name" value="ATPase_AAA_core"/>
</dbReference>
<dbReference type="InterPro" id="IPR027417">
    <property type="entry name" value="P-loop_NTPase"/>
</dbReference>
<dbReference type="PANTHER" id="PTHR23074:SF83">
    <property type="entry name" value="VACUOLAR PROTEIN SORTING-ASSOCIATED PROTEIN 4A"/>
    <property type="match status" value="1"/>
</dbReference>
<dbReference type="InterPro" id="IPR015415">
    <property type="entry name" value="Spast_Vps4_C"/>
</dbReference>
<dbReference type="EMBL" id="HBGA01077649">
    <property type="protein sequence ID" value="CAD9017876.1"/>
    <property type="molecule type" value="Transcribed_RNA"/>
</dbReference>
<dbReference type="InterPro" id="IPR041569">
    <property type="entry name" value="AAA_lid_3"/>
</dbReference>
<keyword evidence="2" id="KW-0067">ATP-binding</keyword>
<evidence type="ECO:0000256" key="1">
    <source>
        <dbReference type="ARBA" id="ARBA00022741"/>
    </source>
</evidence>
<evidence type="ECO:0000256" key="2">
    <source>
        <dbReference type="ARBA" id="ARBA00022840"/>
    </source>
</evidence>
<evidence type="ECO:0000259" key="4">
    <source>
        <dbReference type="Pfam" id="PF09336"/>
    </source>
</evidence>
<accession>A0A7S1IN75</accession>
<evidence type="ECO:0008006" key="7">
    <source>
        <dbReference type="Google" id="ProtNLM"/>
    </source>
</evidence>
<dbReference type="AlphaFoldDB" id="A0A7S1IN75"/>
<proteinExistence type="predicted"/>
<sequence>MFEMARENAPSIIFIDEVDSLCSSRGDGDSDATRRVKTEFLVQMQGVGHDGGEQVLVLAATNIPWGLDAGIRRRFERRIYIPLPDSEARTLMFDLNIGETPASMTDEDFKELGQRTEGYSGSDINVLTRDAIMEPVRTIQLATHFKKISGPDPKDPSRIVDDLLVACSPGDPYAIEMSVDDIMEPEKLCPLPVVKTDFLKALARSRPSVCDGDIKEHIKWTHEFGQEA</sequence>
<gene>
    <name evidence="6" type="ORF">EGYM00392_LOCUS28986</name>
</gene>
<dbReference type="PANTHER" id="PTHR23074">
    <property type="entry name" value="AAA DOMAIN-CONTAINING"/>
    <property type="match status" value="1"/>
</dbReference>
<dbReference type="FunFam" id="1.10.8.60:FF:000015">
    <property type="entry name" value="vacuolar protein sorting-associated protein 4A"/>
    <property type="match status" value="1"/>
</dbReference>
<protein>
    <recommendedName>
        <fullName evidence="7">Vesicle-fusing ATPase</fullName>
    </recommendedName>
</protein>
<dbReference type="Pfam" id="PF00004">
    <property type="entry name" value="AAA"/>
    <property type="match status" value="1"/>
</dbReference>
<keyword evidence="1" id="KW-0547">Nucleotide-binding</keyword>